<evidence type="ECO:0000256" key="1">
    <source>
        <dbReference type="ARBA" id="ARBA00009981"/>
    </source>
</evidence>
<accession>A0A7H0LQ31</accession>
<keyword evidence="3" id="KW-1185">Reference proteome</keyword>
<dbReference type="InterPro" id="IPR036165">
    <property type="entry name" value="YefM-like_sf"/>
</dbReference>
<comment type="similarity">
    <text evidence="1">Belongs to the phD/YefM antitoxin family.</text>
</comment>
<dbReference type="Gene3D" id="3.40.1620.10">
    <property type="entry name" value="YefM-like domain"/>
    <property type="match status" value="1"/>
</dbReference>
<organism evidence="2 3">
    <name type="scientific">Sphingomonas alpina</name>
    <dbReference type="NCBI Taxonomy" id="653931"/>
    <lineage>
        <taxon>Bacteria</taxon>
        <taxon>Pseudomonadati</taxon>
        <taxon>Pseudomonadota</taxon>
        <taxon>Alphaproteobacteria</taxon>
        <taxon>Sphingomonadales</taxon>
        <taxon>Sphingomonadaceae</taxon>
        <taxon>Sphingomonas</taxon>
    </lineage>
</organism>
<dbReference type="SUPFAM" id="SSF143120">
    <property type="entry name" value="YefM-like"/>
    <property type="match status" value="1"/>
</dbReference>
<name>A0A7H0LQ31_9SPHN</name>
<evidence type="ECO:0000313" key="2">
    <source>
        <dbReference type="EMBL" id="QNQ11784.1"/>
    </source>
</evidence>
<protein>
    <submittedName>
        <fullName evidence="2">Type II toxin-antitoxin system prevent-host-death family antitoxin</fullName>
    </submittedName>
</protein>
<evidence type="ECO:0000313" key="3">
    <source>
        <dbReference type="Proteomes" id="UP000516148"/>
    </source>
</evidence>
<dbReference type="AlphaFoldDB" id="A0A7H0LQ31"/>
<reference evidence="2 3" key="1">
    <citation type="submission" date="2020-09" db="EMBL/GenBank/DDBJ databases">
        <title>Sphingomonas sp., a new species isolated from pork steak.</title>
        <authorList>
            <person name="Heidler von Heilborn D."/>
        </authorList>
    </citation>
    <scope>NUCLEOTIDE SEQUENCE [LARGE SCALE GENOMIC DNA]</scope>
    <source>
        <strain evidence="3">S8-3T</strain>
    </source>
</reference>
<dbReference type="KEGG" id="spap:H3Z74_11990"/>
<sequence>MTVHATIVGVRELRGKLSDYLRRVAAGENFDIVSRGKKVAELRAPEPDANFRKPGALKGRGWIADDFDTWSPEIEATFDADIFPPDR</sequence>
<gene>
    <name evidence="2" type="ORF">H3Z74_11990</name>
</gene>
<dbReference type="Proteomes" id="UP000516148">
    <property type="component" value="Chromosome"/>
</dbReference>
<proteinExistence type="inferred from homology"/>
<dbReference type="NCBIfam" id="TIGR01552">
    <property type="entry name" value="phd_fam"/>
    <property type="match status" value="1"/>
</dbReference>
<dbReference type="EMBL" id="CP061038">
    <property type="protein sequence ID" value="QNQ11784.1"/>
    <property type="molecule type" value="Genomic_DNA"/>
</dbReference>
<dbReference type="RefSeq" id="WP_187764087.1">
    <property type="nucleotide sequence ID" value="NZ_CP061038.1"/>
</dbReference>